<dbReference type="InterPro" id="IPR001387">
    <property type="entry name" value="Cro/C1-type_HTH"/>
</dbReference>
<dbReference type="NCBIfam" id="TIGR02607">
    <property type="entry name" value="antidote_HigA"/>
    <property type="match status" value="1"/>
</dbReference>
<dbReference type="SMART" id="SM00530">
    <property type="entry name" value="HTH_XRE"/>
    <property type="match status" value="1"/>
</dbReference>
<dbReference type="PROSITE" id="PS50943">
    <property type="entry name" value="HTH_CROC1"/>
    <property type="match status" value="1"/>
</dbReference>
<dbReference type="SUPFAM" id="SSF47413">
    <property type="entry name" value="lambda repressor-like DNA-binding domains"/>
    <property type="match status" value="1"/>
</dbReference>
<evidence type="ECO:0000313" key="4">
    <source>
        <dbReference type="Proteomes" id="UP001596253"/>
    </source>
</evidence>
<dbReference type="InterPro" id="IPR052345">
    <property type="entry name" value="Rad_response_metalloprotease"/>
</dbReference>
<sequence>MAIKMYKITPDYTTKPGDTLRDSLESLSMTQAELAERMGITRKHASELLTGKSRITPQTANQLEFVLDVPAKYWLALQGQYDEFLEKTRQDEELANHVKYVKKFPYNAMAKNGFVPATKDRTEQLKNLLRFFRVSSFETFVDQTSQNPLLVGAFRSSAPKFDLDTFALHAWLQEGTILASKITTHQFNANLLNEKLPEFRALVQLTNPRDFMPKLQVLAASVGIAVVAVPELPKSRVSGATRWLSPFPKAIIELSFRHKSHDSFWFTFFHELGHLVLHNKIPFFSVNRSYGQTIEEQQADAWATNILIPKKDWHAFITSHNTTNQPIDEAVIIAFSKKIQTHPDIILGRLQNAGILDYSQFSTMRVHYHWSSEKND</sequence>
<comment type="similarity">
    <text evidence="1">Belongs to the short-chain fatty acyl-CoA assimilation regulator (ScfR) family.</text>
</comment>
<dbReference type="Proteomes" id="UP001596253">
    <property type="component" value="Unassembled WGS sequence"/>
</dbReference>
<proteinExistence type="inferred from homology"/>
<dbReference type="Gene3D" id="1.10.260.40">
    <property type="entry name" value="lambda repressor-like DNA-binding domains"/>
    <property type="match status" value="1"/>
</dbReference>
<dbReference type="PANTHER" id="PTHR43236:SF1">
    <property type="entry name" value="BLL7220 PROTEIN"/>
    <property type="match status" value="1"/>
</dbReference>
<name>A0ABW1R2W6_9LACO</name>
<accession>A0ABW1R2W6</accession>
<dbReference type="EMBL" id="JBHSSD010000026">
    <property type="protein sequence ID" value="MFC6164189.1"/>
    <property type="molecule type" value="Genomic_DNA"/>
</dbReference>
<dbReference type="Pfam" id="PF01381">
    <property type="entry name" value="HTH_3"/>
    <property type="match status" value="1"/>
</dbReference>
<protein>
    <submittedName>
        <fullName evidence="3">HigA family addiction module antitoxin</fullName>
    </submittedName>
</protein>
<reference evidence="4" key="1">
    <citation type="journal article" date="2019" name="Int. J. Syst. Evol. Microbiol.">
        <title>The Global Catalogue of Microorganisms (GCM) 10K type strain sequencing project: providing services to taxonomists for standard genome sequencing and annotation.</title>
        <authorList>
            <consortium name="The Broad Institute Genomics Platform"/>
            <consortium name="The Broad Institute Genome Sequencing Center for Infectious Disease"/>
            <person name="Wu L."/>
            <person name="Ma J."/>
        </authorList>
    </citation>
    <scope>NUCLEOTIDE SEQUENCE [LARGE SCALE GENOMIC DNA]</scope>
    <source>
        <strain evidence="4">CCM 8932</strain>
    </source>
</reference>
<feature type="domain" description="HTH cro/C1-type" evidence="2">
    <location>
        <begin position="20"/>
        <end position="74"/>
    </location>
</feature>
<evidence type="ECO:0000256" key="1">
    <source>
        <dbReference type="ARBA" id="ARBA00007227"/>
    </source>
</evidence>
<dbReference type="Gene3D" id="1.10.10.2910">
    <property type="match status" value="1"/>
</dbReference>
<dbReference type="InterPro" id="IPR010982">
    <property type="entry name" value="Lambda_DNA-bd_dom_sf"/>
</dbReference>
<keyword evidence="4" id="KW-1185">Reference proteome</keyword>
<dbReference type="InterPro" id="IPR013430">
    <property type="entry name" value="Toxin_antidote_HigA"/>
</dbReference>
<comment type="caution">
    <text evidence="3">The sequence shown here is derived from an EMBL/GenBank/DDBJ whole genome shotgun (WGS) entry which is preliminary data.</text>
</comment>
<gene>
    <name evidence="3" type="ORF">ACFP3T_05835</name>
</gene>
<evidence type="ECO:0000313" key="3">
    <source>
        <dbReference type="EMBL" id="MFC6164189.1"/>
    </source>
</evidence>
<dbReference type="InterPro" id="IPR010359">
    <property type="entry name" value="IrrE_HExxH"/>
</dbReference>
<evidence type="ECO:0000259" key="2">
    <source>
        <dbReference type="PROSITE" id="PS50943"/>
    </source>
</evidence>
<dbReference type="PANTHER" id="PTHR43236">
    <property type="entry name" value="ANTITOXIN HIGA1"/>
    <property type="match status" value="1"/>
</dbReference>
<dbReference type="Pfam" id="PF06114">
    <property type="entry name" value="Peptidase_M78"/>
    <property type="match status" value="1"/>
</dbReference>
<dbReference type="RefSeq" id="WP_137640392.1">
    <property type="nucleotide sequence ID" value="NZ_BJDK01000019.1"/>
</dbReference>
<organism evidence="3 4">
    <name type="scientific">Lactiplantibacillus dongliensis</name>
    <dbReference type="NCBI Taxonomy" id="2559919"/>
    <lineage>
        <taxon>Bacteria</taxon>
        <taxon>Bacillati</taxon>
        <taxon>Bacillota</taxon>
        <taxon>Bacilli</taxon>
        <taxon>Lactobacillales</taxon>
        <taxon>Lactobacillaceae</taxon>
        <taxon>Lactiplantibacillus</taxon>
    </lineage>
</organism>
<dbReference type="CDD" id="cd00093">
    <property type="entry name" value="HTH_XRE"/>
    <property type="match status" value="1"/>
</dbReference>